<evidence type="ECO:0000256" key="1">
    <source>
        <dbReference type="SAM" id="Phobius"/>
    </source>
</evidence>
<dbReference type="Proteomes" id="UP000886817">
    <property type="component" value="Unassembled WGS sequence"/>
</dbReference>
<keyword evidence="1" id="KW-1133">Transmembrane helix</keyword>
<dbReference type="AlphaFoldDB" id="A0A9D2B2P7"/>
<protein>
    <recommendedName>
        <fullName evidence="4">Zinc-finger domain-containing protein</fullName>
    </recommendedName>
</protein>
<evidence type="ECO:0000313" key="2">
    <source>
        <dbReference type="EMBL" id="HIX59317.1"/>
    </source>
</evidence>
<evidence type="ECO:0008006" key="4">
    <source>
        <dbReference type="Google" id="ProtNLM"/>
    </source>
</evidence>
<keyword evidence="1" id="KW-0812">Transmembrane</keyword>
<comment type="caution">
    <text evidence="2">The sequence shown here is derived from an EMBL/GenBank/DDBJ whole genome shotgun (WGS) entry which is preliminary data.</text>
</comment>
<keyword evidence="1" id="KW-0472">Membrane</keyword>
<proteinExistence type="predicted"/>
<sequence length="171" mass="19365">MAKNNYIHPDDETLREQLNRIYQDPGHSSDLDFLEHISRCSYCADRMASQMEADGLLRAPRDLKASVLQETQNLRFQTELMIHRTSARMQFLFYSLRVGGAMLGALVILFLGGITFSLNSGQTSAPGFQQEPPKQEQFSISQKLGEGSAYINQILKDFSNQFIHMEGIDND</sequence>
<reference evidence="2" key="1">
    <citation type="journal article" date="2021" name="PeerJ">
        <title>Extensive microbial diversity within the chicken gut microbiome revealed by metagenomics and culture.</title>
        <authorList>
            <person name="Gilroy R."/>
            <person name="Ravi A."/>
            <person name="Getino M."/>
            <person name="Pursley I."/>
            <person name="Horton D.L."/>
            <person name="Alikhan N.F."/>
            <person name="Baker D."/>
            <person name="Gharbi K."/>
            <person name="Hall N."/>
            <person name="Watson M."/>
            <person name="Adriaenssens E.M."/>
            <person name="Foster-Nyarko E."/>
            <person name="Jarju S."/>
            <person name="Secka A."/>
            <person name="Antonio M."/>
            <person name="Oren A."/>
            <person name="Chaudhuri R.R."/>
            <person name="La Ragione R."/>
            <person name="Hildebrand F."/>
            <person name="Pallen M.J."/>
        </authorList>
    </citation>
    <scope>NUCLEOTIDE SEQUENCE</scope>
    <source>
        <strain evidence="2">ChiSjej1B19-8411</strain>
    </source>
</reference>
<accession>A0A9D2B2P7</accession>
<organism evidence="2 3">
    <name type="scientific">Candidatus Blautia gallistercoris</name>
    <dbReference type="NCBI Taxonomy" id="2838490"/>
    <lineage>
        <taxon>Bacteria</taxon>
        <taxon>Bacillati</taxon>
        <taxon>Bacillota</taxon>
        <taxon>Clostridia</taxon>
        <taxon>Lachnospirales</taxon>
        <taxon>Lachnospiraceae</taxon>
        <taxon>Blautia</taxon>
    </lineage>
</organism>
<feature type="transmembrane region" description="Helical" evidence="1">
    <location>
        <begin position="91"/>
        <end position="116"/>
    </location>
</feature>
<gene>
    <name evidence="2" type="ORF">IAA45_06330</name>
</gene>
<name>A0A9D2B2P7_9FIRM</name>
<dbReference type="EMBL" id="DXEX01000139">
    <property type="protein sequence ID" value="HIX59317.1"/>
    <property type="molecule type" value="Genomic_DNA"/>
</dbReference>
<evidence type="ECO:0000313" key="3">
    <source>
        <dbReference type="Proteomes" id="UP000886817"/>
    </source>
</evidence>
<reference evidence="2" key="2">
    <citation type="submission" date="2021-04" db="EMBL/GenBank/DDBJ databases">
        <authorList>
            <person name="Gilroy R."/>
        </authorList>
    </citation>
    <scope>NUCLEOTIDE SEQUENCE</scope>
    <source>
        <strain evidence="2">ChiSjej1B19-8411</strain>
    </source>
</reference>